<protein>
    <submittedName>
        <fullName evidence="2">Uncharacterized protein</fullName>
    </submittedName>
</protein>
<evidence type="ECO:0000313" key="2">
    <source>
        <dbReference type="EMBL" id="SFO11882.1"/>
    </source>
</evidence>
<dbReference type="Proteomes" id="UP000183413">
    <property type="component" value="Unassembled WGS sequence"/>
</dbReference>
<accession>A0A1I5EK27</accession>
<dbReference type="RefSeq" id="WP_276526552.1">
    <property type="nucleotide sequence ID" value="NZ_FOVH01000004.1"/>
</dbReference>
<sequence>MTYRGFRAEPLVAEPTTAAPNAAAPRQDTLSDFEANPDIDPATIHTLMGEEGANDYA</sequence>
<name>A0A1I5EK27_9ACTN</name>
<reference evidence="2 3" key="1">
    <citation type="submission" date="2016-10" db="EMBL/GenBank/DDBJ databases">
        <authorList>
            <person name="de Groot N.N."/>
        </authorList>
    </citation>
    <scope>NUCLEOTIDE SEQUENCE [LARGE SCALE GENOMIC DNA]</scope>
    <source>
        <strain evidence="2 3">DSM 43067</strain>
    </source>
</reference>
<feature type="compositionally biased region" description="Low complexity" evidence="1">
    <location>
        <begin position="13"/>
        <end position="25"/>
    </location>
</feature>
<dbReference type="InParanoid" id="A0A1I5EK27"/>
<keyword evidence="3" id="KW-1185">Reference proteome</keyword>
<evidence type="ECO:0000313" key="3">
    <source>
        <dbReference type="Proteomes" id="UP000183413"/>
    </source>
</evidence>
<gene>
    <name evidence="2" type="ORF">SAMN04489713_104160</name>
</gene>
<evidence type="ECO:0000256" key="1">
    <source>
        <dbReference type="SAM" id="MobiDB-lite"/>
    </source>
</evidence>
<feature type="region of interest" description="Disordered" evidence="1">
    <location>
        <begin position="1"/>
        <end position="40"/>
    </location>
</feature>
<dbReference type="EMBL" id="FOVH01000004">
    <property type="protein sequence ID" value="SFO11882.1"/>
    <property type="molecule type" value="Genomic_DNA"/>
</dbReference>
<dbReference type="AlphaFoldDB" id="A0A1I5EK27"/>
<proteinExistence type="predicted"/>
<organism evidence="2 3">
    <name type="scientific">Actinomadura madurae</name>
    <dbReference type="NCBI Taxonomy" id="1993"/>
    <lineage>
        <taxon>Bacteria</taxon>
        <taxon>Bacillati</taxon>
        <taxon>Actinomycetota</taxon>
        <taxon>Actinomycetes</taxon>
        <taxon>Streptosporangiales</taxon>
        <taxon>Thermomonosporaceae</taxon>
        <taxon>Actinomadura</taxon>
    </lineage>
</organism>